<sequence length="70" mass="7728">MSIMLPPLCSLDRCNAAPPPSGSRMMYIEVGRFLSVLYDVFVLIRFFRSSSSSSSSCCCCCCNIIDEVMS</sequence>
<accession>A0A2M3ZLF7</accession>
<proteinExistence type="predicted"/>
<dbReference type="AlphaFoldDB" id="A0A2M3ZLF7"/>
<name>A0A2M3ZLF7_9DIPT</name>
<organism evidence="1">
    <name type="scientific">Anopheles braziliensis</name>
    <dbReference type="NCBI Taxonomy" id="58242"/>
    <lineage>
        <taxon>Eukaryota</taxon>
        <taxon>Metazoa</taxon>
        <taxon>Ecdysozoa</taxon>
        <taxon>Arthropoda</taxon>
        <taxon>Hexapoda</taxon>
        <taxon>Insecta</taxon>
        <taxon>Pterygota</taxon>
        <taxon>Neoptera</taxon>
        <taxon>Endopterygota</taxon>
        <taxon>Diptera</taxon>
        <taxon>Nematocera</taxon>
        <taxon>Culicoidea</taxon>
        <taxon>Culicidae</taxon>
        <taxon>Anophelinae</taxon>
        <taxon>Anopheles</taxon>
    </lineage>
</organism>
<dbReference type="EMBL" id="GGFM01008581">
    <property type="protein sequence ID" value="MBW29332.1"/>
    <property type="molecule type" value="Transcribed_RNA"/>
</dbReference>
<protein>
    <submittedName>
        <fullName evidence="1">Uncharacterized protein</fullName>
    </submittedName>
</protein>
<evidence type="ECO:0000313" key="1">
    <source>
        <dbReference type="EMBL" id="MBW29332.1"/>
    </source>
</evidence>
<reference evidence="1" key="1">
    <citation type="submission" date="2018-01" db="EMBL/GenBank/DDBJ databases">
        <title>An insight into the sialome of Amazonian anophelines.</title>
        <authorList>
            <person name="Ribeiro J.M."/>
            <person name="Scarpassa V."/>
            <person name="Calvo E."/>
        </authorList>
    </citation>
    <scope>NUCLEOTIDE SEQUENCE</scope>
    <source>
        <tissue evidence="1">Salivary glands</tissue>
    </source>
</reference>